<dbReference type="Proteomes" id="UP000780768">
    <property type="component" value="Unassembled WGS sequence"/>
</dbReference>
<comment type="caution">
    <text evidence="1">The sequence shown here is derived from an EMBL/GenBank/DDBJ whole genome shotgun (WGS) entry which is preliminary data.</text>
</comment>
<evidence type="ECO:0000313" key="2">
    <source>
        <dbReference type="Proteomes" id="UP000780768"/>
    </source>
</evidence>
<reference evidence="1" key="2">
    <citation type="submission" date="2021-09" db="EMBL/GenBank/DDBJ databases">
        <authorList>
            <person name="Gilroy R."/>
        </authorList>
    </citation>
    <scope>NUCLEOTIDE SEQUENCE</scope>
    <source>
        <strain evidence="1">7318</strain>
    </source>
</reference>
<dbReference type="EMBL" id="DYVR01000031">
    <property type="protein sequence ID" value="HJF84253.1"/>
    <property type="molecule type" value="Genomic_DNA"/>
</dbReference>
<dbReference type="AlphaFoldDB" id="A0A921L722"/>
<accession>A0A921L722</accession>
<evidence type="ECO:0000313" key="1">
    <source>
        <dbReference type="EMBL" id="HJF84253.1"/>
    </source>
</evidence>
<name>A0A921L722_9FIRM</name>
<reference evidence="1" key="1">
    <citation type="journal article" date="2021" name="PeerJ">
        <title>Extensive microbial diversity within the chicken gut microbiome revealed by metagenomics and culture.</title>
        <authorList>
            <person name="Gilroy R."/>
            <person name="Ravi A."/>
            <person name="Getino M."/>
            <person name="Pursley I."/>
            <person name="Horton D.L."/>
            <person name="Alikhan N.F."/>
            <person name="Baker D."/>
            <person name="Gharbi K."/>
            <person name="Hall N."/>
            <person name="Watson M."/>
            <person name="Adriaenssens E.M."/>
            <person name="Foster-Nyarko E."/>
            <person name="Jarju S."/>
            <person name="Secka A."/>
            <person name="Antonio M."/>
            <person name="Oren A."/>
            <person name="Chaudhuri R.R."/>
            <person name="La Ragione R."/>
            <person name="Hildebrand F."/>
            <person name="Pallen M.J."/>
        </authorList>
    </citation>
    <scope>NUCLEOTIDE SEQUENCE</scope>
    <source>
        <strain evidence="1">7318</strain>
    </source>
</reference>
<organism evidence="1 2">
    <name type="scientific">Megamonas hypermegale</name>
    <dbReference type="NCBI Taxonomy" id="158847"/>
    <lineage>
        <taxon>Bacteria</taxon>
        <taxon>Bacillati</taxon>
        <taxon>Bacillota</taxon>
        <taxon>Negativicutes</taxon>
        <taxon>Selenomonadales</taxon>
        <taxon>Selenomonadaceae</taxon>
        <taxon>Megamonas</taxon>
    </lineage>
</organism>
<protein>
    <submittedName>
        <fullName evidence="1">Uncharacterized protein</fullName>
    </submittedName>
</protein>
<proteinExistence type="predicted"/>
<sequence length="50" mass="5867">MADTAADGKKIEYIAKDGLQQQAVFFCVLKDNKLKKFVIMRELYCKRLHF</sequence>
<gene>
    <name evidence="1" type="ORF">K8V65_01110</name>
</gene>